<comment type="caution">
    <text evidence="1">The sequence shown here is derived from an EMBL/GenBank/DDBJ whole genome shotgun (WGS) entry which is preliminary data.</text>
</comment>
<dbReference type="EMBL" id="BDDM01000110">
    <property type="protein sequence ID" value="GAT78136.1"/>
    <property type="molecule type" value="Genomic_DNA"/>
</dbReference>
<reference evidence="2" key="1">
    <citation type="submission" date="2016-05" db="EMBL/GenBank/DDBJ databases">
        <title>Draft genome sequences of four strains of Ehrlichia ruminantium, a tick-borne pathogen of ruminants, isolated from Zimbabwe, The Gambia and Ghana.</title>
        <authorList>
            <person name="Nakao R."/>
            <person name="Jongejan F."/>
            <person name="Sugimoto C."/>
        </authorList>
    </citation>
    <scope>NUCLEOTIDE SEQUENCE [LARGE SCALE GENOMIC DNA]</scope>
    <source>
        <strain evidence="2">Pokoase 417</strain>
    </source>
</reference>
<name>A0A170SLY4_EHRRU</name>
<organism evidence="1 2">
    <name type="scientific">Ehrlichia ruminantium</name>
    <name type="common">heartwater rickettsia</name>
    <name type="synonym">Cowdria ruminantium</name>
    <dbReference type="NCBI Taxonomy" id="779"/>
    <lineage>
        <taxon>Bacteria</taxon>
        <taxon>Pseudomonadati</taxon>
        <taxon>Pseudomonadota</taxon>
        <taxon>Alphaproteobacteria</taxon>
        <taxon>Rickettsiales</taxon>
        <taxon>Anaplasmataceae</taxon>
        <taxon>Ehrlichia</taxon>
    </lineage>
</organism>
<proteinExistence type="predicted"/>
<gene>
    <name evidence="1" type="ORF">EHRUM3_03490</name>
</gene>
<accession>A0A170SLY4</accession>
<evidence type="ECO:0000313" key="1">
    <source>
        <dbReference type="EMBL" id="GAT78136.1"/>
    </source>
</evidence>
<sequence>SFKKSKINFLIITDILIYEKTLLLLSFTSIQEHYISKK</sequence>
<feature type="non-terminal residue" evidence="1">
    <location>
        <position position="1"/>
    </location>
</feature>
<dbReference type="AlphaFoldDB" id="A0A170SLY4"/>
<dbReference type="Proteomes" id="UP000092731">
    <property type="component" value="Unassembled WGS sequence"/>
</dbReference>
<protein>
    <submittedName>
        <fullName evidence="1">Uncharacterized protein</fullName>
    </submittedName>
</protein>
<evidence type="ECO:0000313" key="2">
    <source>
        <dbReference type="Proteomes" id="UP000092731"/>
    </source>
</evidence>